<dbReference type="Proteomes" id="UP000528595">
    <property type="component" value="Unassembled WGS sequence"/>
</dbReference>
<gene>
    <name evidence="1" type="ORF">FHR65_002833</name>
</gene>
<dbReference type="RefSeq" id="WP_126965767.1">
    <property type="nucleotide sequence ID" value="NZ_JAATIX010000001.1"/>
</dbReference>
<comment type="caution">
    <text evidence="1">The sequence shown here is derived from an EMBL/GenBank/DDBJ whole genome shotgun (WGS) entry which is preliminary data.</text>
</comment>
<dbReference type="EMBL" id="JACIIQ010000011">
    <property type="protein sequence ID" value="MBB5671263.1"/>
    <property type="molecule type" value="Genomic_DNA"/>
</dbReference>
<organism evidence="1">
    <name type="scientific">Xanthomonas arboricola</name>
    <dbReference type="NCBI Taxonomy" id="56448"/>
    <lineage>
        <taxon>Bacteria</taxon>
        <taxon>Pseudomonadati</taxon>
        <taxon>Pseudomonadota</taxon>
        <taxon>Gammaproteobacteria</taxon>
        <taxon>Lysobacterales</taxon>
        <taxon>Lysobacteraceae</taxon>
        <taxon>Xanthomonas</taxon>
    </lineage>
</organism>
<reference evidence="1" key="1">
    <citation type="submission" date="2020-08" db="EMBL/GenBank/DDBJ databases">
        <title>Studying the diversity of plant-associated saprophytic bacteria and their role in host health and plant-pathogen interactions.</title>
        <authorList>
            <person name="Potnis N."/>
        </authorList>
    </citation>
    <scope>NUCLEOTIDE SEQUENCE</scope>
    <source>
        <strain evidence="1">F21</strain>
    </source>
</reference>
<sequence length="82" mass="8888">MGAIPSEVSRGIDTELLRQGVIPGLMRKGGLSYTDAAFGRDPLLPGSRDCLGAPRTYGVTLRLRDEGSKTWARHCQATRMQA</sequence>
<evidence type="ECO:0000313" key="1">
    <source>
        <dbReference type="EMBL" id="MBB5671263.1"/>
    </source>
</evidence>
<name>A0AB73GZX1_9XANT</name>
<accession>A0AB73GZX1</accession>
<dbReference type="AlphaFoldDB" id="A0AB73GZX1"/>
<proteinExistence type="predicted"/>
<protein>
    <submittedName>
        <fullName evidence="1">Uncharacterized protein</fullName>
    </submittedName>
</protein>